<proteinExistence type="predicted"/>
<reference evidence="3" key="1">
    <citation type="submission" date="2018-02" db="EMBL/GenBank/DDBJ databases">
        <authorList>
            <person name="Cohen D.B."/>
            <person name="Kent A.D."/>
        </authorList>
    </citation>
    <scope>NUCLEOTIDE SEQUENCE</scope>
</reference>
<evidence type="ECO:0000256" key="1">
    <source>
        <dbReference type="SAM" id="MobiDB-lite"/>
    </source>
</evidence>
<organism evidence="3">
    <name type="scientific">Fagus sylvatica</name>
    <name type="common">Beechnut</name>
    <dbReference type="NCBI Taxonomy" id="28930"/>
    <lineage>
        <taxon>Eukaryota</taxon>
        <taxon>Viridiplantae</taxon>
        <taxon>Streptophyta</taxon>
        <taxon>Embryophyta</taxon>
        <taxon>Tracheophyta</taxon>
        <taxon>Spermatophyta</taxon>
        <taxon>Magnoliopsida</taxon>
        <taxon>eudicotyledons</taxon>
        <taxon>Gunneridae</taxon>
        <taxon>Pentapetalae</taxon>
        <taxon>rosids</taxon>
        <taxon>fabids</taxon>
        <taxon>Fagales</taxon>
        <taxon>Fagaceae</taxon>
        <taxon>Fagus</taxon>
    </lineage>
</organism>
<feature type="region of interest" description="Disordered" evidence="1">
    <location>
        <begin position="759"/>
        <end position="786"/>
    </location>
</feature>
<dbReference type="InterPro" id="IPR019557">
    <property type="entry name" value="AminoTfrase-like_pln_mobile"/>
</dbReference>
<sequence length="1140" mass="124611">MISDEIKGYGELVMLEQLGEARGGRPAASVASSSWRSARTRGGTLAGEGDTLLTGEVAAPGGGGDDGGNSSSGSESLEPLEEVLGQPMVDPWYKSSERFPSIPVNPQPPLVDWEWLVSIKDAMADTAWVPAFREIRDLQIQRKEILAIPLIFDFQCSRAVAGVLHSILISRSSNMFRDTETLRQLNHWMLPILGDQDPAEIELSPKELRIEATLADYIGRKNISLGTQAAKFTPWMDYFKREEDASIRKAAFVAYWLSKCVFVKPSAYSIKPLYFSIAVKIAAGVCFPLAPLLLGQLYTQLDLLHTEELIGLSCHSVAMAFNLSVVHTFLCEHALDYITKGRKPYEARNKFATMPEAVAAHSKVYWKPYGVTHHEFTYDSVMSGFRDMEAQDYTFIAEDIRSLTYLSTTNAEVPAVIGVIAGEIPTVNPFLKDRAFAYWSSIASRVVIPSGDRVGIYTTGMSNYWNELMAAMVEFRNNGRGDISHLLQACISPLPHPCLFAATNTMTTYANRQSLGYVVWRQEELRWMIFGNHHSPLWLRDHPHVPAPNKVASNKGRKIAHVGIPTTKKGQSSKFNKKEAPSKDSPVKVLKKKKTIAARASGSTGVVIQETAVQDPLLVEKSAAQGVSAPMSKRPVRKTRVGRKTSTAPTSLSLPASVAVRKSTRGIVYSKRRSKQRADTLQRVPIENLDSSSSSSDRTDSSRAITEEVEDEDAEIDATEAVFDDETTASNASSGEEDAVVEDGTNEDVVSMDELEAAEASFDDVPVTSASNPRSDSHMDPLLFDSSPSTRHYVWRARRRSILSTDSERTISTTPMVPTPSSPLPEFGGTAPTPTVIAAVVSATVTVQEVETIPAVAEETPGSKEVPVHISDIPEGNIVEDTLVDDHLVVDTDFGTSVTQIGCVEATASENPVLNMTNTHDSYDAILAGTREHVVGTQAADLEVTAFVATHMSSTEIGELNGHRLIPICCPPSGENGLMPICHPPSGEHGLISICRSLSVPLAVESAAMGQLGLLSATRSATLGSSVLAEMDAFFREFDRMSVNSRHAEHFWIFDDVKVEFHDFRVPRGGVRFLEALWKKYGSCSAYLKRILVELRTVEARAAVLRDALNIIAPDPWDSAFDRRVFADPHVGSALYGLLA</sequence>
<protein>
    <recommendedName>
        <fullName evidence="2">Aminotransferase-like plant mobile domain-containing protein</fullName>
    </recommendedName>
</protein>
<feature type="region of interest" description="Disordered" evidence="1">
    <location>
        <begin position="566"/>
        <end position="585"/>
    </location>
</feature>
<feature type="compositionally biased region" description="Basic residues" evidence="1">
    <location>
        <begin position="634"/>
        <end position="643"/>
    </location>
</feature>
<accession>A0A2N9GG43</accession>
<evidence type="ECO:0000313" key="3">
    <source>
        <dbReference type="EMBL" id="SPC98390.1"/>
    </source>
</evidence>
<feature type="compositionally biased region" description="Acidic residues" evidence="1">
    <location>
        <begin position="735"/>
        <end position="745"/>
    </location>
</feature>
<dbReference type="EMBL" id="OIVN01001866">
    <property type="protein sequence ID" value="SPC98390.1"/>
    <property type="molecule type" value="Genomic_DNA"/>
</dbReference>
<feature type="compositionally biased region" description="Acidic residues" evidence="1">
    <location>
        <begin position="707"/>
        <end position="727"/>
    </location>
</feature>
<dbReference type="Pfam" id="PF10536">
    <property type="entry name" value="PMD"/>
    <property type="match status" value="1"/>
</dbReference>
<name>A0A2N9GG43_FAGSY</name>
<evidence type="ECO:0000259" key="2">
    <source>
        <dbReference type="Pfam" id="PF10536"/>
    </source>
</evidence>
<gene>
    <name evidence="3" type="ORF">FSB_LOCUS26272</name>
</gene>
<feature type="domain" description="Aminotransferase-like plant mobile" evidence="2">
    <location>
        <begin position="231"/>
        <end position="307"/>
    </location>
</feature>
<feature type="compositionally biased region" description="Low complexity" evidence="1">
    <location>
        <begin position="25"/>
        <end position="41"/>
    </location>
</feature>
<feature type="compositionally biased region" description="Low complexity" evidence="1">
    <location>
        <begin position="68"/>
        <end position="78"/>
    </location>
</feature>
<feature type="compositionally biased region" description="Polar residues" evidence="1">
    <location>
        <begin position="644"/>
        <end position="654"/>
    </location>
</feature>
<feature type="region of interest" description="Disordered" evidence="1">
    <location>
        <begin position="624"/>
        <end position="745"/>
    </location>
</feature>
<feature type="compositionally biased region" description="Basic and acidic residues" evidence="1">
    <location>
        <begin position="576"/>
        <end position="585"/>
    </location>
</feature>
<feature type="region of interest" description="Disordered" evidence="1">
    <location>
        <begin position="20"/>
        <end position="78"/>
    </location>
</feature>
<dbReference type="AlphaFoldDB" id="A0A2N9GG43"/>